<dbReference type="RefSeq" id="WP_284031059.1">
    <property type="nucleotide sequence ID" value="NZ_CP126154.1"/>
</dbReference>
<evidence type="ECO:0000313" key="3">
    <source>
        <dbReference type="Proteomes" id="UP001596461"/>
    </source>
</evidence>
<sequence>MTPDRAAVTETVDRLIDEVGSWPHVTVAEHRFGGTEFRVGPREIGHVHAWGMLDVAYLRALRDALIAEGHTGVHHLLTESGWTTYRIGAAEEFDHARWLLRLSYLYHVAVLQKTPAGAEELGDVDVEAELAALDPSEKVRAAFERRAA</sequence>
<proteinExistence type="predicted"/>
<reference evidence="2 3" key="1">
    <citation type="journal article" date="2019" name="Int. J. Syst. Evol. Microbiol.">
        <title>The Global Catalogue of Microorganisms (GCM) 10K type strain sequencing project: providing services to taxonomists for standard genome sequencing and annotation.</title>
        <authorList>
            <consortium name="The Broad Institute Genomics Platform"/>
            <consortium name="The Broad Institute Genome Sequencing Center for Infectious Disease"/>
            <person name="Wu L."/>
            <person name="Ma J."/>
        </authorList>
    </citation>
    <scope>NUCLEOTIDE SEQUENCE [LARGE SCALE GENOMIC DNA]</scope>
    <source>
        <strain evidence="2 3">DT31</strain>
    </source>
</reference>
<organism evidence="2 3">
    <name type="scientific">Halobaculum lipolyticum</name>
    <dbReference type="NCBI Taxonomy" id="3032001"/>
    <lineage>
        <taxon>Archaea</taxon>
        <taxon>Methanobacteriati</taxon>
        <taxon>Methanobacteriota</taxon>
        <taxon>Stenosarchaea group</taxon>
        <taxon>Halobacteria</taxon>
        <taxon>Halobacteriales</taxon>
        <taxon>Haloferacaceae</taxon>
        <taxon>Halobaculum</taxon>
    </lineage>
</organism>
<feature type="domain" description="Luciferase" evidence="1">
    <location>
        <begin position="42"/>
        <end position="103"/>
    </location>
</feature>
<dbReference type="EMBL" id="JBHTAH010000026">
    <property type="protein sequence ID" value="MFC7071439.1"/>
    <property type="molecule type" value="Genomic_DNA"/>
</dbReference>
<dbReference type="Proteomes" id="UP001596461">
    <property type="component" value="Unassembled WGS sequence"/>
</dbReference>
<dbReference type="GeneID" id="81125923"/>
<dbReference type="InterPro" id="IPR040841">
    <property type="entry name" value="Luciferase_dom"/>
</dbReference>
<keyword evidence="3" id="KW-1185">Reference proteome</keyword>
<dbReference type="AlphaFoldDB" id="A0ABD5WL14"/>
<gene>
    <name evidence="2" type="ORF">ACFQL9_17475</name>
</gene>
<evidence type="ECO:0000259" key="1">
    <source>
        <dbReference type="Pfam" id="PF17648"/>
    </source>
</evidence>
<name>A0ABD5WL14_9EURY</name>
<dbReference type="Pfam" id="PF17648">
    <property type="entry name" value="Luciferase"/>
    <property type="match status" value="1"/>
</dbReference>
<accession>A0ABD5WL14</accession>
<evidence type="ECO:0000313" key="2">
    <source>
        <dbReference type="EMBL" id="MFC7071439.1"/>
    </source>
</evidence>
<protein>
    <submittedName>
        <fullName evidence="2">Luciferase family protein</fullName>
    </submittedName>
</protein>
<comment type="caution">
    <text evidence="2">The sequence shown here is derived from an EMBL/GenBank/DDBJ whole genome shotgun (WGS) entry which is preliminary data.</text>
</comment>